<feature type="compositionally biased region" description="Low complexity" evidence="1">
    <location>
        <begin position="118"/>
        <end position="140"/>
    </location>
</feature>
<dbReference type="GO" id="GO:0051260">
    <property type="term" value="P:protein homooligomerization"/>
    <property type="evidence" value="ECO:0007669"/>
    <property type="project" value="InterPro"/>
</dbReference>
<dbReference type="SUPFAM" id="SSF54695">
    <property type="entry name" value="POZ domain"/>
    <property type="match status" value="1"/>
</dbReference>
<proteinExistence type="predicted"/>
<comment type="caution">
    <text evidence="3">The sequence shown here is derived from an EMBL/GenBank/DDBJ whole genome shotgun (WGS) entry which is preliminary data.</text>
</comment>
<evidence type="ECO:0000259" key="2">
    <source>
        <dbReference type="SMART" id="SM00225"/>
    </source>
</evidence>
<accession>A0A9N8YYB8</accession>
<dbReference type="EMBL" id="CAJVPJ010000028">
    <property type="protein sequence ID" value="CAG8460545.1"/>
    <property type="molecule type" value="Genomic_DNA"/>
</dbReference>
<evidence type="ECO:0000256" key="1">
    <source>
        <dbReference type="SAM" id="MobiDB-lite"/>
    </source>
</evidence>
<dbReference type="InterPro" id="IPR003131">
    <property type="entry name" value="T1-type_BTB"/>
</dbReference>
<protein>
    <submittedName>
        <fullName evidence="3">1249_t:CDS:1</fullName>
    </submittedName>
</protein>
<dbReference type="OrthoDB" id="2414723at2759"/>
<reference evidence="3" key="1">
    <citation type="submission" date="2021-06" db="EMBL/GenBank/DDBJ databases">
        <authorList>
            <person name="Kallberg Y."/>
            <person name="Tangrot J."/>
            <person name="Rosling A."/>
        </authorList>
    </citation>
    <scope>NUCLEOTIDE SEQUENCE</scope>
    <source>
        <strain evidence="3">IA702</strain>
    </source>
</reference>
<keyword evidence="4" id="KW-1185">Reference proteome</keyword>
<dbReference type="PANTHER" id="PTHR14499">
    <property type="entry name" value="POTASSIUM CHANNEL TETRAMERIZATION DOMAIN-CONTAINING"/>
    <property type="match status" value="1"/>
</dbReference>
<dbReference type="Proteomes" id="UP000789572">
    <property type="component" value="Unassembled WGS sequence"/>
</dbReference>
<feature type="domain" description="BTB" evidence="2">
    <location>
        <begin position="25"/>
        <end position="190"/>
    </location>
</feature>
<sequence length="332" mass="37592">MIELTGKKDNVQIDDRDGKNFSFNERIILNVGGVKYETYRSTLTAYPNTLLGTMFADRNLSLLYKTVDNEYFIDRNGHAFFYILEFYRTGRLSWKEEEGNCVCGTGRRLTVGNDRGNSSSSTPLSPLSPSSSISSSSSSTYLVTPHAMTPQPTKGSLYHSRVTREEFLSEVQYFQLPAHTITSSFINRAAGQRLTHFMQSLEGVLHVLASEFQTSIRIDFRKNQLAPHITILSSDNEETMLKTAVIKIIKPHGSVGYVMLSTYGNEIKRYLESEIEGVTLEVSHVDNFNWFRLEMQIDGLENNLVLENSLSIGATDLLRMHNNNVETRFIDI</sequence>
<gene>
    <name evidence="3" type="ORF">POCULU_LOCUS535</name>
</gene>
<dbReference type="SMART" id="SM00225">
    <property type="entry name" value="BTB"/>
    <property type="match status" value="1"/>
</dbReference>
<dbReference type="PANTHER" id="PTHR14499:SF136">
    <property type="entry name" value="GH08630P"/>
    <property type="match status" value="1"/>
</dbReference>
<name>A0A9N8YYB8_9GLOM</name>
<dbReference type="InterPro" id="IPR011333">
    <property type="entry name" value="SKP1/BTB/POZ_sf"/>
</dbReference>
<dbReference type="Gene3D" id="3.30.710.10">
    <property type="entry name" value="Potassium Channel Kv1.1, Chain A"/>
    <property type="match status" value="1"/>
</dbReference>
<organism evidence="3 4">
    <name type="scientific">Paraglomus occultum</name>
    <dbReference type="NCBI Taxonomy" id="144539"/>
    <lineage>
        <taxon>Eukaryota</taxon>
        <taxon>Fungi</taxon>
        <taxon>Fungi incertae sedis</taxon>
        <taxon>Mucoromycota</taxon>
        <taxon>Glomeromycotina</taxon>
        <taxon>Glomeromycetes</taxon>
        <taxon>Paraglomerales</taxon>
        <taxon>Paraglomeraceae</taxon>
        <taxon>Paraglomus</taxon>
    </lineage>
</organism>
<dbReference type="AlphaFoldDB" id="A0A9N8YYB8"/>
<evidence type="ECO:0000313" key="3">
    <source>
        <dbReference type="EMBL" id="CAG8460545.1"/>
    </source>
</evidence>
<dbReference type="InterPro" id="IPR000210">
    <property type="entry name" value="BTB/POZ_dom"/>
</dbReference>
<feature type="region of interest" description="Disordered" evidence="1">
    <location>
        <begin position="105"/>
        <end position="156"/>
    </location>
</feature>
<dbReference type="Pfam" id="PF02214">
    <property type="entry name" value="BTB_2"/>
    <property type="match status" value="1"/>
</dbReference>
<evidence type="ECO:0000313" key="4">
    <source>
        <dbReference type="Proteomes" id="UP000789572"/>
    </source>
</evidence>